<accession>A0AAV7L042</accession>
<gene>
    <name evidence="2" type="ORF">NDU88_005199</name>
</gene>
<protein>
    <submittedName>
        <fullName evidence="2">Uncharacterized protein</fullName>
    </submittedName>
</protein>
<evidence type="ECO:0000313" key="3">
    <source>
        <dbReference type="Proteomes" id="UP001066276"/>
    </source>
</evidence>
<feature type="compositionally biased region" description="Polar residues" evidence="1">
    <location>
        <begin position="61"/>
        <end position="72"/>
    </location>
</feature>
<sequence>MWSTANSRSPPMSPQLLRCSARATQHPQHQGKHQPDQMPSMPWAQVSQAAIRLDGPKPGSGNVQEASSSAQSPVGGPQPAATPKLQPKSSDPCSGPSELPPSSAGTTQGPGPPSTVQARPGPPDNTGPRCSVSSLETPAGYTKPSTGRRQSRARQGRKRTLLWEQKPVTGHHRESAPLARAHLRTAQGTPRALG</sequence>
<proteinExistence type="predicted"/>
<keyword evidence="3" id="KW-1185">Reference proteome</keyword>
<feature type="compositionally biased region" description="Polar residues" evidence="1">
    <location>
        <begin position="103"/>
        <end position="117"/>
    </location>
</feature>
<reference evidence="2" key="1">
    <citation type="journal article" date="2022" name="bioRxiv">
        <title>Sequencing and chromosome-scale assembly of the giantPleurodeles waltlgenome.</title>
        <authorList>
            <person name="Brown T."/>
            <person name="Elewa A."/>
            <person name="Iarovenko S."/>
            <person name="Subramanian E."/>
            <person name="Araus A.J."/>
            <person name="Petzold A."/>
            <person name="Susuki M."/>
            <person name="Suzuki K.-i.T."/>
            <person name="Hayashi T."/>
            <person name="Toyoda A."/>
            <person name="Oliveira C."/>
            <person name="Osipova E."/>
            <person name="Leigh N.D."/>
            <person name="Simon A."/>
            <person name="Yun M.H."/>
        </authorList>
    </citation>
    <scope>NUCLEOTIDE SEQUENCE</scope>
    <source>
        <strain evidence="2">20211129_DDA</strain>
        <tissue evidence="2">Liver</tissue>
    </source>
</reference>
<dbReference type="EMBL" id="JANPWB010000016">
    <property type="protein sequence ID" value="KAJ1085066.1"/>
    <property type="molecule type" value="Genomic_DNA"/>
</dbReference>
<comment type="caution">
    <text evidence="2">The sequence shown here is derived from an EMBL/GenBank/DDBJ whole genome shotgun (WGS) entry which is preliminary data.</text>
</comment>
<evidence type="ECO:0000256" key="1">
    <source>
        <dbReference type="SAM" id="MobiDB-lite"/>
    </source>
</evidence>
<dbReference type="AlphaFoldDB" id="A0AAV7L042"/>
<feature type="region of interest" description="Disordered" evidence="1">
    <location>
        <begin position="1"/>
        <end position="194"/>
    </location>
</feature>
<evidence type="ECO:0000313" key="2">
    <source>
        <dbReference type="EMBL" id="KAJ1085066.1"/>
    </source>
</evidence>
<feature type="compositionally biased region" description="Polar residues" evidence="1">
    <location>
        <begin position="1"/>
        <end position="10"/>
    </location>
</feature>
<name>A0AAV7L042_PLEWA</name>
<dbReference type="Proteomes" id="UP001066276">
    <property type="component" value="Chromosome 12"/>
</dbReference>
<organism evidence="2 3">
    <name type="scientific">Pleurodeles waltl</name>
    <name type="common">Iberian ribbed newt</name>
    <dbReference type="NCBI Taxonomy" id="8319"/>
    <lineage>
        <taxon>Eukaryota</taxon>
        <taxon>Metazoa</taxon>
        <taxon>Chordata</taxon>
        <taxon>Craniata</taxon>
        <taxon>Vertebrata</taxon>
        <taxon>Euteleostomi</taxon>
        <taxon>Amphibia</taxon>
        <taxon>Batrachia</taxon>
        <taxon>Caudata</taxon>
        <taxon>Salamandroidea</taxon>
        <taxon>Salamandridae</taxon>
        <taxon>Pleurodelinae</taxon>
        <taxon>Pleurodeles</taxon>
    </lineage>
</organism>
<feature type="compositionally biased region" description="Basic residues" evidence="1">
    <location>
        <begin position="149"/>
        <end position="160"/>
    </location>
</feature>